<gene>
    <name evidence="11" type="ORF">ACK2TP_11210</name>
</gene>
<dbReference type="SUPFAM" id="SSF55785">
    <property type="entry name" value="PYP-like sensor domain (PAS domain)"/>
    <property type="match status" value="1"/>
</dbReference>
<dbReference type="CDD" id="cd06225">
    <property type="entry name" value="HAMP"/>
    <property type="match status" value="1"/>
</dbReference>
<dbReference type="PROSITE" id="PS50109">
    <property type="entry name" value="HIS_KIN"/>
    <property type="match status" value="1"/>
</dbReference>
<evidence type="ECO:0000313" key="12">
    <source>
        <dbReference type="Proteomes" id="UP001634747"/>
    </source>
</evidence>
<feature type="transmembrane region" description="Helical" evidence="8">
    <location>
        <begin position="87"/>
        <end position="110"/>
    </location>
</feature>
<keyword evidence="12" id="KW-1185">Reference proteome</keyword>
<dbReference type="InterPro" id="IPR003661">
    <property type="entry name" value="HisK_dim/P_dom"/>
</dbReference>
<dbReference type="SUPFAM" id="SSF158472">
    <property type="entry name" value="HAMP domain-like"/>
    <property type="match status" value="1"/>
</dbReference>
<dbReference type="PROSITE" id="PS50885">
    <property type="entry name" value="HAMP"/>
    <property type="match status" value="1"/>
</dbReference>
<keyword evidence="11" id="KW-0547">Nucleotide-binding</keyword>
<evidence type="ECO:0000256" key="4">
    <source>
        <dbReference type="ARBA" id="ARBA00022553"/>
    </source>
</evidence>
<feature type="region of interest" description="Disordered" evidence="7">
    <location>
        <begin position="766"/>
        <end position="788"/>
    </location>
</feature>
<dbReference type="InterPro" id="IPR035965">
    <property type="entry name" value="PAS-like_dom_sf"/>
</dbReference>
<keyword evidence="4" id="KW-0597">Phosphoprotein</keyword>
<dbReference type="Gene3D" id="6.10.340.10">
    <property type="match status" value="1"/>
</dbReference>
<comment type="catalytic activity">
    <reaction evidence="1">
        <text>ATP + protein L-histidine = ADP + protein N-phospho-L-histidine.</text>
        <dbReference type="EC" id="2.7.13.3"/>
    </reaction>
</comment>
<feature type="domain" description="Histidine kinase" evidence="9">
    <location>
        <begin position="535"/>
        <end position="759"/>
    </location>
</feature>
<keyword evidence="6" id="KW-0418">Kinase</keyword>
<dbReference type="EC" id="2.7.13.3" evidence="3"/>
<dbReference type="Gene3D" id="3.30.565.10">
    <property type="entry name" value="Histidine kinase-like ATPase, C-terminal domain"/>
    <property type="match status" value="1"/>
</dbReference>
<protein>
    <recommendedName>
        <fullName evidence="3">histidine kinase</fullName>
        <ecNumber evidence="3">2.7.13.3</ecNumber>
    </recommendedName>
</protein>
<dbReference type="PANTHER" id="PTHR43065">
    <property type="entry name" value="SENSOR HISTIDINE KINASE"/>
    <property type="match status" value="1"/>
</dbReference>
<dbReference type="Proteomes" id="UP001634747">
    <property type="component" value="Unassembled WGS sequence"/>
</dbReference>
<dbReference type="InterPro" id="IPR017232">
    <property type="entry name" value="NtrY"/>
</dbReference>
<keyword evidence="8" id="KW-0812">Transmembrane</keyword>
<dbReference type="CDD" id="cd00130">
    <property type="entry name" value="PAS"/>
    <property type="match status" value="1"/>
</dbReference>
<evidence type="ECO:0000256" key="8">
    <source>
        <dbReference type="SAM" id="Phobius"/>
    </source>
</evidence>
<evidence type="ECO:0000256" key="7">
    <source>
        <dbReference type="SAM" id="MobiDB-lite"/>
    </source>
</evidence>
<dbReference type="GO" id="GO:0005524">
    <property type="term" value="F:ATP binding"/>
    <property type="evidence" value="ECO:0007669"/>
    <property type="project" value="UniProtKB-KW"/>
</dbReference>
<evidence type="ECO:0000256" key="1">
    <source>
        <dbReference type="ARBA" id="ARBA00000085"/>
    </source>
</evidence>
<accession>A0ABW9KN47</accession>
<name>A0ABW9KN47_9BACT</name>
<feature type="transmembrane region" description="Helical" evidence="8">
    <location>
        <begin position="305"/>
        <end position="327"/>
    </location>
</feature>
<reference evidence="11 12" key="1">
    <citation type="submission" date="2024-12" db="EMBL/GenBank/DDBJ databases">
        <authorList>
            <person name="Lee Y."/>
        </authorList>
    </citation>
    <scope>NUCLEOTIDE SEQUENCE [LARGE SCALE GENOMIC DNA]</scope>
    <source>
        <strain evidence="11 12">03SUJ4</strain>
    </source>
</reference>
<dbReference type="Pfam" id="PF00512">
    <property type="entry name" value="HisKA"/>
    <property type="match status" value="1"/>
</dbReference>
<evidence type="ECO:0000256" key="6">
    <source>
        <dbReference type="ARBA" id="ARBA00022777"/>
    </source>
</evidence>
<dbReference type="SMART" id="SM00091">
    <property type="entry name" value="PAS"/>
    <property type="match status" value="1"/>
</dbReference>
<comment type="subcellular location">
    <subcellularLocation>
        <location evidence="2">Membrane</location>
    </subcellularLocation>
</comment>
<dbReference type="SUPFAM" id="SSF47384">
    <property type="entry name" value="Homodimeric domain of signal transducing histidine kinase"/>
    <property type="match status" value="1"/>
</dbReference>
<keyword evidence="8" id="KW-0472">Membrane</keyword>
<keyword evidence="8" id="KW-1133">Transmembrane helix</keyword>
<dbReference type="Pfam" id="PF00672">
    <property type="entry name" value="HAMP"/>
    <property type="match status" value="1"/>
</dbReference>
<proteinExistence type="predicted"/>
<evidence type="ECO:0000313" key="11">
    <source>
        <dbReference type="EMBL" id="MFN2976330.1"/>
    </source>
</evidence>
<dbReference type="RefSeq" id="WP_263412189.1">
    <property type="nucleotide sequence ID" value="NZ_BAABBH010000001.1"/>
</dbReference>
<evidence type="ECO:0000256" key="5">
    <source>
        <dbReference type="ARBA" id="ARBA00022679"/>
    </source>
</evidence>
<comment type="caution">
    <text evidence="11">The sequence shown here is derived from an EMBL/GenBank/DDBJ whole genome shotgun (WGS) entry which is preliminary data.</text>
</comment>
<feature type="domain" description="HAMP" evidence="10">
    <location>
        <begin position="331"/>
        <end position="383"/>
    </location>
</feature>
<dbReference type="SMART" id="SM00304">
    <property type="entry name" value="HAMP"/>
    <property type="match status" value="1"/>
</dbReference>
<evidence type="ECO:0000256" key="3">
    <source>
        <dbReference type="ARBA" id="ARBA00012438"/>
    </source>
</evidence>
<dbReference type="InterPro" id="IPR003660">
    <property type="entry name" value="HAMP_dom"/>
</dbReference>
<evidence type="ECO:0000256" key="2">
    <source>
        <dbReference type="ARBA" id="ARBA00004370"/>
    </source>
</evidence>
<dbReference type="SMART" id="SM00388">
    <property type="entry name" value="HisKA"/>
    <property type="match status" value="1"/>
</dbReference>
<sequence length="788" mass="85839">MESRKQRDIILLAVGATVLSLLIAALNAFRLPFLNPSTAGEILAFSTVTVVAFLLFLVSLVLLVRNTLRIAAEGRSRVLGARLRTRMVWGALLISLLPITAMFAFSYQLMNRAVERWFSQPAAALRAESASLAQNLSLYVTANARAEAASIAVDFSNDAKAKDSAKLFADDLQSHEATLQGGFVVLYQDGVPATHFRTPVSDDATVTLEQAEVASTAGALDSHARATPRSGPLRTVLWQLAQGGEDGMLSINGTDYLVGSAWHTPRSLIVVALPLPAGLNESMQRLRRDGNQYWILFRQRKQIRLTYMLLMLMISTLALFCASWLALQLSRQITRPVEALAEAMTALAHGDYGRRVDAATTEELGELVTIYNTMAGELQNSRRLVERSTQQVVDANAALEYRRRELETMLQTIPNGVVMLDPERRIRLANRAFGEMLDPGGQRVFVGETLRDVLPADNIDPVERLLQRCHRMSSASAEMEMRAPSGTLNIAVTAALLEPGGTSERTAIGYVVVLENATELLRAQKQSAWKEVARRVAHEIKNPLTPISLSAEQIRRHIGRIADLLATNNLESPSIATIQRSSEVISGSVESMRSLVDQFSSLAEFPHARPRPADLNTIVDNSLAMFAGRLHGISVISDLSPSLPLVLADPEALKRALSNLVDNAAEAMNQSLLREIRITTALSRTAEHMVELIVADTGPGVTDEMRERLFLPYFSTKQRGSGLGLTIAAKIVADHQGTIRVEKNQPSGARFVIELPIASQGIEASADPASSQVAEASFPASTTDEVHA</sequence>
<dbReference type="InterPro" id="IPR005467">
    <property type="entry name" value="His_kinase_dom"/>
</dbReference>
<dbReference type="Gene3D" id="1.10.287.130">
    <property type="match status" value="1"/>
</dbReference>
<dbReference type="InterPro" id="IPR036890">
    <property type="entry name" value="HATPase_C_sf"/>
</dbReference>
<dbReference type="PANTHER" id="PTHR43065:SF42">
    <property type="entry name" value="TWO-COMPONENT SENSOR PPRA"/>
    <property type="match status" value="1"/>
</dbReference>
<keyword evidence="11" id="KW-0067">ATP-binding</keyword>
<feature type="transmembrane region" description="Helical" evidence="8">
    <location>
        <begin position="9"/>
        <end position="30"/>
    </location>
</feature>
<dbReference type="InterPro" id="IPR003594">
    <property type="entry name" value="HATPase_dom"/>
</dbReference>
<dbReference type="PRINTS" id="PR00344">
    <property type="entry name" value="BCTRLSENSOR"/>
</dbReference>
<dbReference type="SMART" id="SM00387">
    <property type="entry name" value="HATPase_c"/>
    <property type="match status" value="1"/>
</dbReference>
<dbReference type="InterPro" id="IPR000014">
    <property type="entry name" value="PAS"/>
</dbReference>
<dbReference type="Gene3D" id="3.30.450.20">
    <property type="entry name" value="PAS domain"/>
    <property type="match status" value="1"/>
</dbReference>
<dbReference type="PIRSF" id="PIRSF037532">
    <property type="entry name" value="STHK_NtrY"/>
    <property type="match status" value="1"/>
</dbReference>
<dbReference type="CDD" id="cd00082">
    <property type="entry name" value="HisKA"/>
    <property type="match status" value="1"/>
</dbReference>
<organism evidence="11 12">
    <name type="scientific">Terriglobus aquaticus</name>
    <dbReference type="NCBI Taxonomy" id="940139"/>
    <lineage>
        <taxon>Bacteria</taxon>
        <taxon>Pseudomonadati</taxon>
        <taxon>Acidobacteriota</taxon>
        <taxon>Terriglobia</taxon>
        <taxon>Terriglobales</taxon>
        <taxon>Acidobacteriaceae</taxon>
        <taxon>Terriglobus</taxon>
    </lineage>
</organism>
<evidence type="ECO:0000259" key="9">
    <source>
        <dbReference type="PROSITE" id="PS50109"/>
    </source>
</evidence>
<dbReference type="SUPFAM" id="SSF55874">
    <property type="entry name" value="ATPase domain of HSP90 chaperone/DNA topoisomerase II/histidine kinase"/>
    <property type="match status" value="1"/>
</dbReference>
<dbReference type="Pfam" id="PF13188">
    <property type="entry name" value="PAS_8"/>
    <property type="match status" value="1"/>
</dbReference>
<dbReference type="Pfam" id="PF02518">
    <property type="entry name" value="HATPase_c"/>
    <property type="match status" value="1"/>
</dbReference>
<feature type="transmembrane region" description="Helical" evidence="8">
    <location>
        <begin position="42"/>
        <end position="66"/>
    </location>
</feature>
<dbReference type="InterPro" id="IPR036097">
    <property type="entry name" value="HisK_dim/P_sf"/>
</dbReference>
<dbReference type="InterPro" id="IPR004358">
    <property type="entry name" value="Sig_transdc_His_kin-like_C"/>
</dbReference>
<keyword evidence="5" id="KW-0808">Transferase</keyword>
<dbReference type="EMBL" id="JBJYXY010000001">
    <property type="protein sequence ID" value="MFN2976330.1"/>
    <property type="molecule type" value="Genomic_DNA"/>
</dbReference>
<evidence type="ECO:0000259" key="10">
    <source>
        <dbReference type="PROSITE" id="PS50885"/>
    </source>
</evidence>
<feature type="compositionally biased region" description="Polar residues" evidence="7">
    <location>
        <begin position="768"/>
        <end position="788"/>
    </location>
</feature>